<protein>
    <submittedName>
        <fullName evidence="4">GNAT family N-acetyltransferase</fullName>
    </submittedName>
</protein>
<dbReference type="InterPro" id="IPR016181">
    <property type="entry name" value="Acyl_CoA_acyltransferase"/>
</dbReference>
<dbReference type="InterPro" id="IPR000182">
    <property type="entry name" value="GNAT_dom"/>
</dbReference>
<sequence>MTLRPRRDADLPELVDRLAETHRLDRYPVRPASVRAGWLTAHDGPAFVALVAGRPVGHVAVHGHGPCEIVRFFVAPAARGRGLAGALLDRAVTAARLRSDDVVLQVMEHNIAAIGFYERIGWRRTGASTMDWDDERRSCFWYTAP</sequence>
<dbReference type="PANTHER" id="PTHR43877">
    <property type="entry name" value="AMINOALKYLPHOSPHONATE N-ACETYLTRANSFERASE-RELATED-RELATED"/>
    <property type="match status" value="1"/>
</dbReference>
<dbReference type="PANTHER" id="PTHR43877:SF2">
    <property type="entry name" value="AMINOALKYLPHOSPHONATE N-ACETYLTRANSFERASE-RELATED"/>
    <property type="match status" value="1"/>
</dbReference>
<dbReference type="InterPro" id="IPR050832">
    <property type="entry name" value="Bact_Acetyltransf"/>
</dbReference>
<reference evidence="4 5" key="1">
    <citation type="submission" date="2020-05" db="EMBL/GenBank/DDBJ databases">
        <title>Genome sequence of Isoptericola sp. JC619 isolated from Chilika lagoon, India.</title>
        <authorList>
            <person name="Kumar D."/>
            <person name="Appam K."/>
            <person name="Gandham S."/>
            <person name="Uppada J."/>
            <person name="Sasikala C."/>
            <person name="Venkata Ramana C."/>
        </authorList>
    </citation>
    <scope>NUCLEOTIDE SEQUENCE [LARGE SCALE GENOMIC DNA]</scope>
    <source>
        <strain evidence="4 5">JC619</strain>
    </source>
</reference>
<dbReference type="SUPFAM" id="SSF55729">
    <property type="entry name" value="Acyl-CoA N-acyltransferases (Nat)"/>
    <property type="match status" value="1"/>
</dbReference>
<keyword evidence="2" id="KW-0012">Acyltransferase</keyword>
<dbReference type="CDD" id="cd04301">
    <property type="entry name" value="NAT_SF"/>
    <property type="match status" value="1"/>
</dbReference>
<dbReference type="RefSeq" id="WP_171245808.1">
    <property type="nucleotide sequence ID" value="NZ_JABFAJ010000003.1"/>
</dbReference>
<organism evidence="4 5">
    <name type="scientific">Isoptericola sediminis</name>
    <dbReference type="NCBI Taxonomy" id="2733572"/>
    <lineage>
        <taxon>Bacteria</taxon>
        <taxon>Bacillati</taxon>
        <taxon>Actinomycetota</taxon>
        <taxon>Actinomycetes</taxon>
        <taxon>Micrococcales</taxon>
        <taxon>Promicromonosporaceae</taxon>
        <taxon>Isoptericola</taxon>
    </lineage>
</organism>
<evidence type="ECO:0000313" key="4">
    <source>
        <dbReference type="EMBL" id="NNU26313.1"/>
    </source>
</evidence>
<evidence type="ECO:0000256" key="2">
    <source>
        <dbReference type="ARBA" id="ARBA00023315"/>
    </source>
</evidence>
<gene>
    <name evidence="4" type="ORF">HLI28_01975</name>
</gene>
<keyword evidence="5" id="KW-1185">Reference proteome</keyword>
<dbReference type="Pfam" id="PF00583">
    <property type="entry name" value="Acetyltransf_1"/>
    <property type="match status" value="1"/>
</dbReference>
<proteinExistence type="predicted"/>
<dbReference type="GO" id="GO:0016747">
    <property type="term" value="F:acyltransferase activity, transferring groups other than amino-acyl groups"/>
    <property type="evidence" value="ECO:0007669"/>
    <property type="project" value="InterPro"/>
</dbReference>
<name>A0A849KCK7_9MICO</name>
<feature type="domain" description="N-acetyltransferase" evidence="3">
    <location>
        <begin position="1"/>
        <end position="145"/>
    </location>
</feature>
<evidence type="ECO:0000256" key="1">
    <source>
        <dbReference type="ARBA" id="ARBA00022679"/>
    </source>
</evidence>
<comment type="caution">
    <text evidence="4">The sequence shown here is derived from an EMBL/GenBank/DDBJ whole genome shotgun (WGS) entry which is preliminary data.</text>
</comment>
<accession>A0A849KCK7</accession>
<dbReference type="PROSITE" id="PS51186">
    <property type="entry name" value="GNAT"/>
    <property type="match status" value="1"/>
</dbReference>
<evidence type="ECO:0000259" key="3">
    <source>
        <dbReference type="PROSITE" id="PS51186"/>
    </source>
</evidence>
<dbReference type="EMBL" id="JABFAJ010000003">
    <property type="protein sequence ID" value="NNU26313.1"/>
    <property type="molecule type" value="Genomic_DNA"/>
</dbReference>
<dbReference type="Gene3D" id="3.40.630.30">
    <property type="match status" value="1"/>
</dbReference>
<evidence type="ECO:0000313" key="5">
    <source>
        <dbReference type="Proteomes" id="UP000557204"/>
    </source>
</evidence>
<dbReference type="Proteomes" id="UP000557204">
    <property type="component" value="Unassembled WGS sequence"/>
</dbReference>
<keyword evidence="1 4" id="KW-0808">Transferase</keyword>
<dbReference type="AlphaFoldDB" id="A0A849KCK7"/>